<dbReference type="SMART" id="SM00320">
    <property type="entry name" value="WD40"/>
    <property type="match status" value="5"/>
</dbReference>
<feature type="compositionally biased region" description="Polar residues" evidence="9">
    <location>
        <begin position="1"/>
        <end position="11"/>
    </location>
</feature>
<dbReference type="PANTHER" id="PTHR44215">
    <property type="entry name" value="WD REPEAT-CONTAINING PROTEIN 75"/>
    <property type="match status" value="1"/>
</dbReference>
<feature type="domain" description="WD repeat-containing protein 75 second beta-propeller" evidence="10">
    <location>
        <begin position="435"/>
        <end position="696"/>
    </location>
</feature>
<dbReference type="GO" id="GO:0003723">
    <property type="term" value="F:RNA binding"/>
    <property type="evidence" value="ECO:0007669"/>
    <property type="project" value="InterPro"/>
</dbReference>
<dbReference type="Proteomes" id="UP000559027">
    <property type="component" value="Unassembled WGS sequence"/>
</dbReference>
<dbReference type="GO" id="GO:0045943">
    <property type="term" value="P:positive regulation of transcription by RNA polymerase I"/>
    <property type="evidence" value="ECO:0007669"/>
    <property type="project" value="InterPro"/>
</dbReference>
<dbReference type="OrthoDB" id="4096at2759"/>
<evidence type="ECO:0000256" key="1">
    <source>
        <dbReference type="ARBA" id="ARBA00004604"/>
    </source>
</evidence>
<comment type="subcellular location">
    <subcellularLocation>
        <location evidence="1">Nucleus</location>
        <location evidence="1">Nucleolus</location>
    </subcellularLocation>
</comment>
<dbReference type="InterPro" id="IPR011047">
    <property type="entry name" value="Quinoprotein_ADH-like_sf"/>
</dbReference>
<feature type="compositionally biased region" description="Acidic residues" evidence="9">
    <location>
        <begin position="860"/>
        <end position="871"/>
    </location>
</feature>
<evidence type="ECO:0000313" key="11">
    <source>
        <dbReference type="EMBL" id="KAF5352400.1"/>
    </source>
</evidence>
<dbReference type="InterPro" id="IPR001680">
    <property type="entry name" value="WD40_rpt"/>
</dbReference>
<dbReference type="PROSITE" id="PS50082">
    <property type="entry name" value="WD_REPEATS_2"/>
    <property type="match status" value="2"/>
</dbReference>
<evidence type="ECO:0000256" key="7">
    <source>
        <dbReference type="ARBA" id="ARBA00023242"/>
    </source>
</evidence>
<dbReference type="Pfam" id="PF23869">
    <property type="entry name" value="Beta-prop_WDR75_1st"/>
    <property type="match status" value="1"/>
</dbReference>
<keyword evidence="7" id="KW-0539">Nucleus</keyword>
<keyword evidence="2" id="KW-0690">Ribosome biogenesis</keyword>
<dbReference type="Pfam" id="PF23769">
    <property type="entry name" value="Beta-prop_WDR75_2nd"/>
    <property type="match status" value="1"/>
</dbReference>
<dbReference type="GO" id="GO:0006364">
    <property type="term" value="P:rRNA processing"/>
    <property type="evidence" value="ECO:0007669"/>
    <property type="project" value="UniProtKB-KW"/>
</dbReference>
<evidence type="ECO:0000313" key="12">
    <source>
        <dbReference type="Proteomes" id="UP000559027"/>
    </source>
</evidence>
<dbReference type="InterPro" id="IPR036322">
    <property type="entry name" value="WD40_repeat_dom_sf"/>
</dbReference>
<name>A0A8H5D2F2_9AGAR</name>
<protein>
    <recommendedName>
        <fullName evidence="10">WD repeat-containing protein 75 second beta-propeller domain-containing protein</fullName>
    </recommendedName>
</protein>
<dbReference type="SUPFAM" id="SSF50998">
    <property type="entry name" value="Quinoprotein alcohol dehydrogenase-like"/>
    <property type="match status" value="1"/>
</dbReference>
<dbReference type="InterPro" id="IPR057644">
    <property type="entry name" value="Beta-prop_WDR75_2nd"/>
</dbReference>
<evidence type="ECO:0000256" key="2">
    <source>
        <dbReference type="ARBA" id="ARBA00022517"/>
    </source>
</evidence>
<dbReference type="GO" id="GO:0032040">
    <property type="term" value="C:small-subunit processome"/>
    <property type="evidence" value="ECO:0007669"/>
    <property type="project" value="InterPro"/>
</dbReference>
<feature type="repeat" description="WD" evidence="8">
    <location>
        <begin position="272"/>
        <end position="296"/>
    </location>
</feature>
<feature type="region of interest" description="Disordered" evidence="9">
    <location>
        <begin position="1"/>
        <end position="62"/>
    </location>
</feature>
<evidence type="ECO:0000256" key="3">
    <source>
        <dbReference type="ARBA" id="ARBA00022552"/>
    </source>
</evidence>
<gene>
    <name evidence="11" type="ORF">D9756_005945</name>
</gene>
<feature type="repeat" description="WD" evidence="8">
    <location>
        <begin position="319"/>
        <end position="360"/>
    </location>
</feature>
<keyword evidence="12" id="KW-1185">Reference proteome</keyword>
<sequence length="973" mass="106772">MAALNSRTKSSNAHKSKLNVRRNQEGAMSSKKGKAKENPTKSPSKHTVLQAPPTTSWDGKETPWEWASITSPTASRVPPIFTKDGSYFFSLVGSSVQIRSTATGQVVSTLKAPSSQSSSNSQPNAFSCAVVNPHNPFQLITGSLSGCLMIWDFLDGSLLRTVDITQPIHLICAHEQFKDYVFVAASRPSKNAKQDQNAVIMRVSLQNVDASTNSTSQRSAEVLAVGKTRSPTGLAISPNGAWLVATAGHKAYVAKTSALTAGFTKYVSPERLTCLAFHPSEEYFATGDDKGVIRLWYCLNDELAVNAKGVEKKTQTSSMHWHAHAVSTLAFTTNGAYLLSGGEEAVLVIWQLHTGRKEFVPRVGSAINTVSVAKSKTGEEEYLLGLADATYIFVNAGSLKISRSYSRVKIDPNVYIHDPSPSKMAKTPLAVHSLSSTLLLPSSHPSSLQVYSPSTSTLVSELEISPSNRVSRREDKPVDHSRVERCVVSPSGLWMATVDVRDNDDDFRAEVYLKFWSWDEKNVVWVLNTRIDRPHADKPITSLAFSPEHTEDTPLQLVTTGGDGVVKVWRLRSRKVKNEGREEFWVTRTTLKYHTEKPRSVSWSQDASLLAISFESCVVVYETLVYAVIQTLTSAECTNPQNAQFIGGRSLLVTGRTQLVLWDILTHTVSWHQSTPREIQSVALHPSGSSFAVFENIDSNDTRTTRISIFTLQSQKPAQVFTLPFILRSQTWYPGTADPSQFSFLGINQSWNLVAFGDSINLAEEDNSAKELATDSTARRPTLLQDIFGSSAFVDLTNISTPESTQHQVLSSSKSPEEIFESPAYLTPAINTFFDSLVDTFLRKRLTESEPPPIATSQMDVDEDSEMEGEEPQMTTTVLARTVTSSEMNYLVGLFRKHTIQDRTPSSHATKLNDKVANGRDSSAPSRQPPSKVLPNGTSHKSKQSAAVASDESSDASSSSSPILVNGRKRKKP</sequence>
<keyword evidence="3" id="KW-0698">rRNA processing</keyword>
<organism evidence="11 12">
    <name type="scientific">Leucocoprinus leucothites</name>
    <dbReference type="NCBI Taxonomy" id="201217"/>
    <lineage>
        <taxon>Eukaryota</taxon>
        <taxon>Fungi</taxon>
        <taxon>Dikarya</taxon>
        <taxon>Basidiomycota</taxon>
        <taxon>Agaricomycotina</taxon>
        <taxon>Agaricomycetes</taxon>
        <taxon>Agaricomycetidae</taxon>
        <taxon>Agaricales</taxon>
        <taxon>Agaricineae</taxon>
        <taxon>Agaricaceae</taxon>
        <taxon>Leucocoprinus</taxon>
    </lineage>
</organism>
<feature type="compositionally biased region" description="Polar residues" evidence="9">
    <location>
        <begin position="40"/>
        <end position="57"/>
    </location>
</feature>
<dbReference type="EMBL" id="JAACJO010000011">
    <property type="protein sequence ID" value="KAF5352400.1"/>
    <property type="molecule type" value="Genomic_DNA"/>
</dbReference>
<dbReference type="GO" id="GO:2000234">
    <property type="term" value="P:positive regulation of rRNA processing"/>
    <property type="evidence" value="ECO:0007669"/>
    <property type="project" value="TreeGrafter"/>
</dbReference>
<dbReference type="InterPro" id="IPR053826">
    <property type="entry name" value="WDR75"/>
</dbReference>
<dbReference type="PANTHER" id="PTHR44215:SF1">
    <property type="entry name" value="WD REPEAT-CONTAINING PROTEIN 75"/>
    <property type="match status" value="1"/>
</dbReference>
<dbReference type="SUPFAM" id="SSF50978">
    <property type="entry name" value="WD40 repeat-like"/>
    <property type="match status" value="1"/>
</dbReference>
<evidence type="ECO:0000256" key="8">
    <source>
        <dbReference type="PROSITE-ProRule" id="PRU00221"/>
    </source>
</evidence>
<evidence type="ECO:0000256" key="4">
    <source>
        <dbReference type="ARBA" id="ARBA00022574"/>
    </source>
</evidence>
<keyword evidence="5" id="KW-0677">Repeat</keyword>
<comment type="caution">
    <text evidence="11">The sequence shown here is derived from an EMBL/GenBank/DDBJ whole genome shotgun (WGS) entry which is preliminary data.</text>
</comment>
<proteinExistence type="predicted"/>
<dbReference type="Gene3D" id="2.130.10.10">
    <property type="entry name" value="YVTN repeat-like/Quinoprotein amine dehydrogenase"/>
    <property type="match status" value="3"/>
</dbReference>
<evidence type="ECO:0000259" key="10">
    <source>
        <dbReference type="Pfam" id="PF23769"/>
    </source>
</evidence>
<feature type="compositionally biased region" description="Low complexity" evidence="9">
    <location>
        <begin position="945"/>
        <end position="961"/>
    </location>
</feature>
<feature type="region of interest" description="Disordered" evidence="9">
    <location>
        <begin position="848"/>
        <end position="875"/>
    </location>
</feature>
<reference evidence="11 12" key="1">
    <citation type="journal article" date="2020" name="ISME J.">
        <title>Uncovering the hidden diversity of litter-decomposition mechanisms in mushroom-forming fungi.</title>
        <authorList>
            <person name="Floudas D."/>
            <person name="Bentzer J."/>
            <person name="Ahren D."/>
            <person name="Johansson T."/>
            <person name="Persson P."/>
            <person name="Tunlid A."/>
        </authorList>
    </citation>
    <scope>NUCLEOTIDE SEQUENCE [LARGE SCALE GENOMIC DNA]</scope>
    <source>
        <strain evidence="11 12">CBS 146.42</strain>
    </source>
</reference>
<keyword evidence="6" id="KW-0804">Transcription</keyword>
<feature type="region of interest" description="Disordered" evidence="9">
    <location>
        <begin position="902"/>
        <end position="973"/>
    </location>
</feature>
<accession>A0A8H5D2F2</accession>
<evidence type="ECO:0000256" key="9">
    <source>
        <dbReference type="SAM" id="MobiDB-lite"/>
    </source>
</evidence>
<dbReference type="PROSITE" id="PS50294">
    <property type="entry name" value="WD_REPEATS_REGION"/>
    <property type="match status" value="1"/>
</dbReference>
<evidence type="ECO:0000256" key="6">
    <source>
        <dbReference type="ARBA" id="ARBA00023163"/>
    </source>
</evidence>
<evidence type="ECO:0000256" key="5">
    <source>
        <dbReference type="ARBA" id="ARBA00022737"/>
    </source>
</evidence>
<dbReference type="InterPro" id="IPR015943">
    <property type="entry name" value="WD40/YVTN_repeat-like_dom_sf"/>
</dbReference>
<keyword evidence="4 8" id="KW-0853">WD repeat</keyword>
<dbReference type="AlphaFoldDB" id="A0A8H5D2F2"/>